<dbReference type="InParanoid" id="A0A1I5AL56"/>
<proteinExistence type="predicted"/>
<keyword evidence="2" id="KW-1185">Reference proteome</keyword>
<dbReference type="RefSeq" id="WP_143118322.1">
    <property type="nucleotide sequence ID" value="NZ_FOVH01000002.1"/>
</dbReference>
<name>A0A1I5AL56_9ACTN</name>
<dbReference type="EMBL" id="FOVH01000002">
    <property type="protein sequence ID" value="SFN63221.1"/>
    <property type="molecule type" value="Genomic_DNA"/>
</dbReference>
<dbReference type="AlphaFoldDB" id="A0A1I5AL56"/>
<protein>
    <submittedName>
        <fullName evidence="1">Uncharacterized protein</fullName>
    </submittedName>
</protein>
<reference evidence="1 2" key="1">
    <citation type="submission" date="2016-10" db="EMBL/GenBank/DDBJ databases">
        <authorList>
            <person name="de Groot N.N."/>
        </authorList>
    </citation>
    <scope>NUCLEOTIDE SEQUENCE [LARGE SCALE GENOMIC DNA]</scope>
    <source>
        <strain evidence="1 2">DSM 43067</strain>
    </source>
</reference>
<sequence length="151" mass="16682">MGSPDADERRIPITGLHVAAVRALLTRCNDDYRELSKQIETEDDCEGFARLLFSAFFEAVDRRFAREGDAAIIEFVADMRAENLHLLDDIDPSVAEKMIAYTLGRGEIGDIDGATKNSHLIAILMHLAGDLPPGGALDRLLATARRDAEEW</sequence>
<organism evidence="1 2">
    <name type="scientific">Actinomadura madurae</name>
    <dbReference type="NCBI Taxonomy" id="1993"/>
    <lineage>
        <taxon>Bacteria</taxon>
        <taxon>Bacillati</taxon>
        <taxon>Actinomycetota</taxon>
        <taxon>Actinomycetes</taxon>
        <taxon>Streptosporangiales</taxon>
        <taxon>Thermomonosporaceae</taxon>
        <taxon>Actinomadura</taxon>
    </lineage>
</organism>
<gene>
    <name evidence="1" type="ORF">SAMN04489713_102641</name>
</gene>
<dbReference type="Proteomes" id="UP000183413">
    <property type="component" value="Unassembled WGS sequence"/>
</dbReference>
<evidence type="ECO:0000313" key="2">
    <source>
        <dbReference type="Proteomes" id="UP000183413"/>
    </source>
</evidence>
<accession>A0A1I5AL56</accession>
<evidence type="ECO:0000313" key="1">
    <source>
        <dbReference type="EMBL" id="SFN63221.1"/>
    </source>
</evidence>